<proteinExistence type="predicted"/>
<sequence length="140" mass="15816">MRSLGRPCYIRRGVFLSLSQCGAPGADTPLSQCLPHVSCTSTYMRAPPGLAFLCFLHDVFEKPGECTQFWNPFSGSPTRHTFRPLLTLLEQQQLWNKWPLCNNSVTFHGDPIRGRLPRAGLNGPVRACCVRVCVRERRTR</sequence>
<evidence type="ECO:0000313" key="1">
    <source>
        <dbReference type="EMBL" id="MAA14664.1"/>
    </source>
</evidence>
<reference evidence="1" key="1">
    <citation type="journal article" date="2017" name="Parasit. Vectors">
        <title>Sialotranscriptomics of Rhipicephalus zambeziensis reveals intricate expression profiles of secretory proteins and suggests tight temporal transcriptional regulation during blood-feeding.</title>
        <authorList>
            <person name="de Castro M.H."/>
            <person name="de Klerk D."/>
            <person name="Pienaar R."/>
            <person name="Rees D.J.G."/>
            <person name="Mans B.J."/>
        </authorList>
    </citation>
    <scope>NUCLEOTIDE SEQUENCE</scope>
    <source>
        <tissue evidence="1">Salivary glands</tissue>
    </source>
</reference>
<protein>
    <submittedName>
        <fullName evidence="1">Uncharacterized protein</fullName>
    </submittedName>
</protein>
<organism evidence="1">
    <name type="scientific">Rhipicephalus zambeziensis</name>
    <dbReference type="NCBI Taxonomy" id="60191"/>
    <lineage>
        <taxon>Eukaryota</taxon>
        <taxon>Metazoa</taxon>
        <taxon>Ecdysozoa</taxon>
        <taxon>Arthropoda</taxon>
        <taxon>Chelicerata</taxon>
        <taxon>Arachnida</taxon>
        <taxon>Acari</taxon>
        <taxon>Parasitiformes</taxon>
        <taxon>Ixodida</taxon>
        <taxon>Ixodoidea</taxon>
        <taxon>Ixodidae</taxon>
        <taxon>Rhipicephalinae</taxon>
        <taxon>Rhipicephalus</taxon>
        <taxon>Rhipicephalus</taxon>
    </lineage>
</organism>
<dbReference type="AlphaFoldDB" id="A0A224YL21"/>
<dbReference type="EMBL" id="GFPF01003518">
    <property type="protein sequence ID" value="MAA14664.1"/>
    <property type="molecule type" value="Transcribed_RNA"/>
</dbReference>
<accession>A0A224YL21</accession>
<name>A0A224YL21_9ACAR</name>